<dbReference type="AlphaFoldDB" id="A0A193GL16"/>
<evidence type="ECO:0000256" key="5">
    <source>
        <dbReference type="HAMAP-Rule" id="MF_01883"/>
    </source>
</evidence>
<evidence type="ECO:0000313" key="6">
    <source>
        <dbReference type="EMBL" id="ANN80555.1"/>
    </source>
</evidence>
<comment type="catalytic activity">
    <reaction evidence="1 5">
        <text>3'-dephospho-CoA + ATP = 2'-(5''-triphospho-alpha-D-ribosyl)-3'-dephospho-CoA + adenine</text>
        <dbReference type="Rhea" id="RHEA:15117"/>
        <dbReference type="ChEBI" id="CHEBI:16708"/>
        <dbReference type="ChEBI" id="CHEBI:30616"/>
        <dbReference type="ChEBI" id="CHEBI:57328"/>
        <dbReference type="ChEBI" id="CHEBI:61378"/>
        <dbReference type="EC" id="2.4.2.52"/>
    </reaction>
</comment>
<dbReference type="NCBIfam" id="TIGR03132">
    <property type="entry name" value="malonate_mdcB"/>
    <property type="match status" value="1"/>
</dbReference>
<dbReference type="InterPro" id="IPR017555">
    <property type="entry name" value="TriPribosyl-deP-CoA_syn"/>
</dbReference>
<dbReference type="KEGG" id="bfz:BAU07_16595"/>
<organism evidence="6 7">
    <name type="scientific">Bordetella flabilis</name>
    <dbReference type="NCBI Taxonomy" id="463014"/>
    <lineage>
        <taxon>Bacteria</taxon>
        <taxon>Pseudomonadati</taxon>
        <taxon>Pseudomonadota</taxon>
        <taxon>Betaproteobacteria</taxon>
        <taxon>Burkholderiales</taxon>
        <taxon>Alcaligenaceae</taxon>
        <taxon>Bordetella</taxon>
    </lineage>
</organism>
<reference evidence="6 7" key="1">
    <citation type="submission" date="2016-06" db="EMBL/GenBank/DDBJ databases">
        <title>Complete genome sequences of Bordetella bronchialis and Bordetella flabilis.</title>
        <authorList>
            <person name="LiPuma J.J."/>
            <person name="Spilker T."/>
        </authorList>
    </citation>
    <scope>NUCLEOTIDE SEQUENCE [LARGE SCALE GENOMIC DNA]</scope>
    <source>
        <strain evidence="6 7">AU10664</strain>
    </source>
</reference>
<dbReference type="Proteomes" id="UP000091926">
    <property type="component" value="Chromosome"/>
</dbReference>
<name>A0A193GL16_9BORD</name>
<protein>
    <recommendedName>
        <fullName evidence="5">Probable 2-(5''-triphosphoribosyl)-3'-dephosphocoenzyme-A synthase</fullName>
        <shortName evidence="5">2-(5''-triphosphoribosyl)-3'-dephospho-CoA synthase</shortName>
        <ecNumber evidence="5">2.4.2.52</ecNumber>
    </recommendedName>
</protein>
<evidence type="ECO:0000256" key="3">
    <source>
        <dbReference type="ARBA" id="ARBA00022741"/>
    </source>
</evidence>
<keyword evidence="4 5" id="KW-0067">ATP-binding</keyword>
<dbReference type="Gene3D" id="1.10.4200.10">
    <property type="entry name" value="Triphosphoribosyl-dephospho-CoA protein"/>
    <property type="match status" value="2"/>
</dbReference>
<evidence type="ECO:0000256" key="1">
    <source>
        <dbReference type="ARBA" id="ARBA00001210"/>
    </source>
</evidence>
<dbReference type="HAMAP" id="MF_01883">
    <property type="entry name" value="MdcB"/>
    <property type="match status" value="1"/>
</dbReference>
<dbReference type="GO" id="GO:0005524">
    <property type="term" value="F:ATP binding"/>
    <property type="evidence" value="ECO:0007669"/>
    <property type="project" value="UniProtKB-KW"/>
</dbReference>
<dbReference type="Pfam" id="PF01874">
    <property type="entry name" value="CitG"/>
    <property type="match status" value="1"/>
</dbReference>
<dbReference type="EC" id="2.4.2.52" evidence="5"/>
<dbReference type="GO" id="GO:0046917">
    <property type="term" value="F:triphosphoribosyl-dephospho-CoA synthase activity"/>
    <property type="evidence" value="ECO:0007669"/>
    <property type="project" value="UniProtKB-UniRule"/>
</dbReference>
<comment type="similarity">
    <text evidence="5">Belongs to the CitG/MdcB family.</text>
</comment>
<accession>A0A193GL16</accession>
<dbReference type="PANTHER" id="PTHR30201:SF2">
    <property type="entry name" value="2-(5''-TRIPHOSPHORIBOSYL)-3'-DEPHOSPHOCOENZYME-A SYNTHASE"/>
    <property type="match status" value="1"/>
</dbReference>
<dbReference type="RefSeq" id="WP_066665502.1">
    <property type="nucleotide sequence ID" value="NZ_CBCSCL010000018.1"/>
</dbReference>
<proteinExistence type="inferred from homology"/>
<evidence type="ECO:0000313" key="7">
    <source>
        <dbReference type="Proteomes" id="UP000091926"/>
    </source>
</evidence>
<dbReference type="GO" id="GO:0051191">
    <property type="term" value="P:prosthetic group biosynthetic process"/>
    <property type="evidence" value="ECO:0007669"/>
    <property type="project" value="TreeGrafter"/>
</dbReference>
<keyword evidence="3 5" id="KW-0547">Nucleotide-binding</keyword>
<dbReference type="STRING" id="463014.BAU07_16595"/>
<sequence>MNAALLSRAWSDRTPTGRALDCADHIAVHAEHCLRREVETWPKPGLVSHVDSGSHRDMDVHTFRRSARALRPYFAELARAGALGAPMAALRKIGVRAEAAMMSATGGVNTHRGAIFGVGLLCAAAGARDVPGEALGVVVTNRWGADIGAGPRPADSHGVAAAHRYGAGGARAEAASGFPSVYEIGLPALREAERMAAGDEEAMRVQACFALIAVVQDTNLLHRGGAEGLRFAQETARRFMRQGGIANPHWREAARAAHAAFVARNLSPGGSADLLAMSLFVHGMP</sequence>
<comment type="function">
    <text evidence="5">Involved in the formation of 2-(5''-phosphoribosyl)-3'-dephosphocoenzyme-A, the prosthetic group of the acyl-carrier protein of the malonate decarboxylase.</text>
</comment>
<dbReference type="PANTHER" id="PTHR30201">
    <property type="entry name" value="TRIPHOSPHORIBOSYL-DEPHOSPHO-COA SYNTHASE"/>
    <property type="match status" value="1"/>
</dbReference>
<keyword evidence="7" id="KW-1185">Reference proteome</keyword>
<evidence type="ECO:0000256" key="2">
    <source>
        <dbReference type="ARBA" id="ARBA00022679"/>
    </source>
</evidence>
<dbReference type="EMBL" id="CP016172">
    <property type="protein sequence ID" value="ANN80555.1"/>
    <property type="molecule type" value="Genomic_DNA"/>
</dbReference>
<evidence type="ECO:0000256" key="4">
    <source>
        <dbReference type="ARBA" id="ARBA00022840"/>
    </source>
</evidence>
<keyword evidence="2 5" id="KW-0808">Transferase</keyword>
<gene>
    <name evidence="5" type="primary">mdcB</name>
    <name evidence="6" type="ORF">BAU07_16595</name>
</gene>
<dbReference type="InterPro" id="IPR002736">
    <property type="entry name" value="CitG"/>
</dbReference>